<feature type="compositionally biased region" description="Low complexity" evidence="1">
    <location>
        <begin position="152"/>
        <end position="180"/>
    </location>
</feature>
<feature type="compositionally biased region" description="Low complexity" evidence="1">
    <location>
        <begin position="129"/>
        <end position="144"/>
    </location>
</feature>
<accession>A0A0A2C7G9</accession>
<dbReference type="EMBL" id="JNAX01000003">
    <property type="protein sequence ID" value="KGG22278.1"/>
    <property type="molecule type" value="Genomic_DNA"/>
</dbReference>
<sequence length="195" mass="20731">MSQLSIKVSAKGEAMIATLQKEIFNRRRKKVTASQVVETLVESGAKSQSDKRYAASWKNLIKDIEKAAKVSEVHGNKPANVSADEWALILSHRTRKTTRAKKVSAKTSAKKTAVKKPVAKKAIAKKAVSKPAPAKTAAKATVKTSKVKTAVKKVASAQAKKSTSSAKSVSKVTSKAVAGRPARRARKASSKAVKA</sequence>
<dbReference type="RefSeq" id="WP_036904297.1">
    <property type="nucleotide sequence ID" value="NZ_CP138967.1"/>
</dbReference>
<dbReference type="AlphaFoldDB" id="A0A0A2C7G9"/>
<name>A0A0A2C7G9_PROMR</name>
<evidence type="ECO:0000313" key="3">
    <source>
        <dbReference type="Proteomes" id="UP000030392"/>
    </source>
</evidence>
<gene>
    <name evidence="2" type="ORF">EV03_0171</name>
</gene>
<evidence type="ECO:0008006" key="4">
    <source>
        <dbReference type="Google" id="ProtNLM"/>
    </source>
</evidence>
<evidence type="ECO:0000313" key="2">
    <source>
        <dbReference type="EMBL" id="KGG22278.1"/>
    </source>
</evidence>
<organism evidence="2 3">
    <name type="scientific">Prochlorococcus marinus str. PAC1</name>
    <dbReference type="NCBI Taxonomy" id="59924"/>
    <lineage>
        <taxon>Bacteria</taxon>
        <taxon>Bacillati</taxon>
        <taxon>Cyanobacteriota</taxon>
        <taxon>Cyanophyceae</taxon>
        <taxon>Synechococcales</taxon>
        <taxon>Prochlorococcaceae</taxon>
        <taxon>Prochlorococcus</taxon>
    </lineage>
</organism>
<reference evidence="3" key="1">
    <citation type="journal article" date="2014" name="Sci. Data">
        <title>Genomes of diverse isolates of the marine cyanobacterium Prochlorococcus.</title>
        <authorList>
            <person name="Biller S."/>
            <person name="Berube P."/>
            <person name="Thompson J."/>
            <person name="Kelly L."/>
            <person name="Roggensack S."/>
            <person name="Awad L."/>
            <person name="Roache-Johnson K."/>
            <person name="Ding H."/>
            <person name="Giovannoni S.J."/>
            <person name="Moore L.R."/>
            <person name="Chisholm S.W."/>
        </authorList>
    </citation>
    <scope>NUCLEOTIDE SEQUENCE [LARGE SCALE GENOMIC DNA]</scope>
    <source>
        <strain evidence="3">PAC1</strain>
    </source>
</reference>
<protein>
    <recommendedName>
        <fullName evidence="4">Protein family PM-3</fullName>
    </recommendedName>
</protein>
<proteinExistence type="predicted"/>
<comment type="caution">
    <text evidence="2">The sequence shown here is derived from an EMBL/GenBank/DDBJ whole genome shotgun (WGS) entry which is preliminary data.</text>
</comment>
<dbReference type="Proteomes" id="UP000030392">
    <property type="component" value="Unassembled WGS sequence"/>
</dbReference>
<feature type="region of interest" description="Disordered" evidence="1">
    <location>
        <begin position="125"/>
        <end position="195"/>
    </location>
</feature>
<evidence type="ECO:0000256" key="1">
    <source>
        <dbReference type="SAM" id="MobiDB-lite"/>
    </source>
</evidence>
<feature type="compositionally biased region" description="Basic residues" evidence="1">
    <location>
        <begin position="181"/>
        <end position="195"/>
    </location>
</feature>